<dbReference type="KEGG" id="tva:4733294"/>
<feature type="compositionally biased region" description="Acidic residues" evidence="1">
    <location>
        <begin position="113"/>
        <end position="153"/>
    </location>
</feature>
<feature type="region of interest" description="Disordered" evidence="1">
    <location>
        <begin position="107"/>
        <end position="177"/>
    </location>
</feature>
<dbReference type="EMBL" id="DS125544">
    <property type="protein sequence ID" value="EAX75892.1"/>
    <property type="molecule type" value="Genomic_DNA"/>
</dbReference>
<sequence length="396" mass="46176">MATRMWWDFYAIDQTLVCTLKMAVYILVQCWKCLDENLIIEAWNMHEADLRENERILSKVTDEQAAEFLEKIEQVREEYIHKAEQALPQGENLDMLRDFSEIPERRYRRQEGEIDSDDDDEEWHPEADLDGFSDDDLDFIDEYDLNSTEDESSVDPPSDYEPGNIADAFSPIPVEVEDPPSHLPDQIFCSMARGGASFINCVDKAPQFEAICFSQAKYLKEFADRRTKKNHSVDHVNGLEIRLNDERSSLNVSLQMLFTILTLEAYNPEDINDVFKLFHIENDDVYTDVLRFMEILLRMGRSVRVSPGQFYQDLDFREQGDPRLFITHFFSPDLCGIVYLDENNTVQLVKMLKLPDDGDFKDFIKEKKIIKMSKYLFIGSNQQSQDAQPDILEFSD</sequence>
<reference evidence="2" key="1">
    <citation type="submission" date="2006-10" db="EMBL/GenBank/DDBJ databases">
        <authorList>
            <person name="Amadeo P."/>
            <person name="Zhao Q."/>
            <person name="Wortman J."/>
            <person name="Fraser-Liggett C."/>
            <person name="Carlton J."/>
        </authorList>
    </citation>
    <scope>NUCLEOTIDE SEQUENCE</scope>
    <source>
        <strain evidence="2">G3</strain>
    </source>
</reference>
<dbReference type="VEuPathDB" id="TrichDB:TVAGG3_0949370"/>
<dbReference type="VEuPathDB" id="TrichDB:TVAG_600730"/>
<dbReference type="AlphaFoldDB" id="A2H3X5"/>
<name>A2H3X5_TRIV3</name>
<dbReference type="InParanoid" id="A2H3X5"/>
<evidence type="ECO:0000313" key="2">
    <source>
        <dbReference type="EMBL" id="EAX75892.1"/>
    </source>
</evidence>
<protein>
    <submittedName>
        <fullName evidence="2">Uncharacterized protein</fullName>
    </submittedName>
</protein>
<keyword evidence="3" id="KW-1185">Reference proteome</keyword>
<reference evidence="2" key="2">
    <citation type="journal article" date="2007" name="Science">
        <title>Draft genome sequence of the sexually transmitted pathogen Trichomonas vaginalis.</title>
        <authorList>
            <person name="Carlton J.M."/>
            <person name="Hirt R.P."/>
            <person name="Silva J.C."/>
            <person name="Delcher A.L."/>
            <person name="Schatz M."/>
            <person name="Zhao Q."/>
            <person name="Wortman J.R."/>
            <person name="Bidwell S.L."/>
            <person name="Alsmark U.C.M."/>
            <person name="Besteiro S."/>
            <person name="Sicheritz-Ponten T."/>
            <person name="Noel C.J."/>
            <person name="Dacks J.B."/>
            <person name="Foster P.G."/>
            <person name="Simillion C."/>
            <person name="Van de Peer Y."/>
            <person name="Miranda-Saavedra D."/>
            <person name="Barton G.J."/>
            <person name="Westrop G.D."/>
            <person name="Mueller S."/>
            <person name="Dessi D."/>
            <person name="Fiori P.L."/>
            <person name="Ren Q."/>
            <person name="Paulsen I."/>
            <person name="Zhang H."/>
            <person name="Bastida-Corcuera F.D."/>
            <person name="Simoes-Barbosa A."/>
            <person name="Brown M.T."/>
            <person name="Hayes R.D."/>
            <person name="Mukherjee M."/>
            <person name="Okumura C.Y."/>
            <person name="Schneider R."/>
            <person name="Smith A.J."/>
            <person name="Vanacova S."/>
            <person name="Villalvazo M."/>
            <person name="Haas B.J."/>
            <person name="Pertea M."/>
            <person name="Feldblyum T.V."/>
            <person name="Utterback T.R."/>
            <person name="Shu C.L."/>
            <person name="Osoegawa K."/>
            <person name="de Jong P.J."/>
            <person name="Hrdy I."/>
            <person name="Horvathova L."/>
            <person name="Zubacova Z."/>
            <person name="Dolezal P."/>
            <person name="Malik S.B."/>
            <person name="Logsdon J.M. Jr."/>
            <person name="Henze K."/>
            <person name="Gupta A."/>
            <person name="Wang C.C."/>
            <person name="Dunne R.L."/>
            <person name="Upcroft J.A."/>
            <person name="Upcroft P."/>
            <person name="White O."/>
            <person name="Salzberg S.L."/>
            <person name="Tang P."/>
            <person name="Chiu C.-H."/>
            <person name="Lee Y.-S."/>
            <person name="Embley T.M."/>
            <person name="Coombs G.H."/>
            <person name="Mottram J.C."/>
            <person name="Tachezy J."/>
            <person name="Fraser-Liggett C.M."/>
            <person name="Johnson P.J."/>
        </authorList>
    </citation>
    <scope>NUCLEOTIDE SEQUENCE [LARGE SCALE GENOMIC DNA]</scope>
    <source>
        <strain evidence="2">G3</strain>
    </source>
</reference>
<evidence type="ECO:0000313" key="3">
    <source>
        <dbReference type="Proteomes" id="UP000001542"/>
    </source>
</evidence>
<accession>A2H3X5</accession>
<feature type="non-terminal residue" evidence="2">
    <location>
        <position position="396"/>
    </location>
</feature>
<organism evidence="2 3">
    <name type="scientific">Trichomonas vaginalis (strain ATCC PRA-98 / G3)</name>
    <dbReference type="NCBI Taxonomy" id="412133"/>
    <lineage>
        <taxon>Eukaryota</taxon>
        <taxon>Metamonada</taxon>
        <taxon>Parabasalia</taxon>
        <taxon>Trichomonadida</taxon>
        <taxon>Trichomonadidae</taxon>
        <taxon>Trichomonas</taxon>
    </lineage>
</organism>
<dbReference type="Proteomes" id="UP000001542">
    <property type="component" value="Unassembled WGS sequence"/>
</dbReference>
<proteinExistence type="predicted"/>
<evidence type="ECO:0000256" key="1">
    <source>
        <dbReference type="SAM" id="MobiDB-lite"/>
    </source>
</evidence>
<gene>
    <name evidence="2" type="ORF">TVAG_600730</name>
</gene>